<dbReference type="AlphaFoldDB" id="A0A158E0S9"/>
<dbReference type="GO" id="GO:0030213">
    <property type="term" value="P:hyaluronan biosynthetic process"/>
    <property type="evidence" value="ECO:0007669"/>
    <property type="project" value="TreeGrafter"/>
</dbReference>
<evidence type="ECO:0000313" key="11">
    <source>
        <dbReference type="EMBL" id="SAL00479.1"/>
    </source>
</evidence>
<sequence>MLFHFASDLFRMLAFCMIASIFTALLLRLATKAAHPSRRYDFQPKVSVLLPVYNEGAGVSNTIDSIFSADWPESKLEIVAIDDCSKDDSYAHLERSRHRYGDRIKIGRNSVNSGKHVTQVKASHQASGDVFICIDSDCIFDKDAIRQLTACLWDARVGAVGGSVGVRNVNDNLLTMAQAVFYFRSFQFMKTFQYIQKNVSCISGCLFAIRAQLYRELEREIHDNNFLGARIRNGEDRYLTHLVALRGLRTVINPNAICWTSVPNKFWVLFSQQLRWSRSGYKDLLWTLSTLGRNFRIVGVVRTMAWLNPLLIGLLVLIFTILSVPMFGPGAFVRAMGFGMFSSVILSFFNVLLYSWLAPRLMPGSKRLDHPLLFVFCGLWGPVVLVLHFVALLTLDIGAWGTRETPSVTQKQPSTSA</sequence>
<evidence type="ECO:0000256" key="3">
    <source>
        <dbReference type="ARBA" id="ARBA00016636"/>
    </source>
</evidence>
<dbReference type="SUPFAM" id="SSF53448">
    <property type="entry name" value="Nucleotide-diphospho-sugar transferases"/>
    <property type="match status" value="1"/>
</dbReference>
<evidence type="ECO:0000256" key="5">
    <source>
        <dbReference type="ARBA" id="ARBA00022676"/>
    </source>
</evidence>
<dbReference type="InterPro" id="IPR029044">
    <property type="entry name" value="Nucleotide-diphossugar_trans"/>
</dbReference>
<evidence type="ECO:0000256" key="2">
    <source>
        <dbReference type="ARBA" id="ARBA00006782"/>
    </source>
</evidence>
<feature type="transmembrane region" description="Helical" evidence="9">
    <location>
        <begin position="371"/>
        <end position="395"/>
    </location>
</feature>
<keyword evidence="9" id="KW-0812">Transmembrane</keyword>
<keyword evidence="12" id="KW-1185">Reference proteome</keyword>
<dbReference type="OrthoDB" id="276604at2"/>
<comment type="subcellular location">
    <subcellularLocation>
        <location evidence="1">Cell membrane</location>
    </subcellularLocation>
</comment>
<keyword evidence="6" id="KW-0808">Transferase</keyword>
<dbReference type="Proteomes" id="UP000071859">
    <property type="component" value="Unassembled WGS sequence"/>
</dbReference>
<keyword evidence="5" id="KW-0328">Glycosyltransferase</keyword>
<protein>
    <recommendedName>
        <fullName evidence="3">N-acetylglucosaminyltransferase</fullName>
    </recommendedName>
    <alternativeName>
        <fullName evidence="8">Nodulation protein C</fullName>
    </alternativeName>
</protein>
<dbReference type="GO" id="GO:0050501">
    <property type="term" value="F:hyaluronan synthase activity"/>
    <property type="evidence" value="ECO:0007669"/>
    <property type="project" value="TreeGrafter"/>
</dbReference>
<gene>
    <name evidence="11" type="ORF">AWB78_05952</name>
</gene>
<comment type="similarity">
    <text evidence="2">Belongs to the NodC/HAS family.</text>
</comment>
<evidence type="ECO:0000256" key="6">
    <source>
        <dbReference type="ARBA" id="ARBA00022679"/>
    </source>
</evidence>
<dbReference type="EMBL" id="FCOX02000042">
    <property type="protein sequence ID" value="SAL00479.1"/>
    <property type="molecule type" value="Genomic_DNA"/>
</dbReference>
<proteinExistence type="inferred from homology"/>
<feature type="transmembrane region" description="Helical" evidence="9">
    <location>
        <begin position="305"/>
        <end position="326"/>
    </location>
</feature>
<evidence type="ECO:0000256" key="8">
    <source>
        <dbReference type="ARBA" id="ARBA00032978"/>
    </source>
</evidence>
<dbReference type="GO" id="GO:0085029">
    <property type="term" value="P:extracellular matrix assembly"/>
    <property type="evidence" value="ECO:0007669"/>
    <property type="project" value="TreeGrafter"/>
</dbReference>
<dbReference type="GO" id="GO:0005886">
    <property type="term" value="C:plasma membrane"/>
    <property type="evidence" value="ECO:0007669"/>
    <property type="project" value="UniProtKB-SubCell"/>
</dbReference>
<keyword evidence="7 9" id="KW-0472">Membrane</keyword>
<evidence type="ECO:0000256" key="4">
    <source>
        <dbReference type="ARBA" id="ARBA00022475"/>
    </source>
</evidence>
<evidence type="ECO:0000259" key="10">
    <source>
        <dbReference type="Pfam" id="PF00535"/>
    </source>
</evidence>
<organism evidence="11 12">
    <name type="scientific">Caballeronia calidae</name>
    <dbReference type="NCBI Taxonomy" id="1777139"/>
    <lineage>
        <taxon>Bacteria</taxon>
        <taxon>Pseudomonadati</taxon>
        <taxon>Pseudomonadota</taxon>
        <taxon>Betaproteobacteria</taxon>
        <taxon>Burkholderiales</taxon>
        <taxon>Burkholderiaceae</taxon>
        <taxon>Caballeronia</taxon>
    </lineage>
</organism>
<dbReference type="InterPro" id="IPR001173">
    <property type="entry name" value="Glyco_trans_2-like"/>
</dbReference>
<evidence type="ECO:0000256" key="7">
    <source>
        <dbReference type="ARBA" id="ARBA00023136"/>
    </source>
</evidence>
<name>A0A158E0S9_9BURK</name>
<keyword evidence="4" id="KW-1003">Cell membrane</keyword>
<feature type="transmembrane region" description="Helical" evidence="9">
    <location>
        <begin position="12"/>
        <end position="30"/>
    </location>
</feature>
<comment type="caution">
    <text evidence="11">The sequence shown here is derived from an EMBL/GenBank/DDBJ whole genome shotgun (WGS) entry which is preliminary data.</text>
</comment>
<feature type="domain" description="Glycosyltransferase 2-like" evidence="10">
    <location>
        <begin position="47"/>
        <end position="217"/>
    </location>
</feature>
<dbReference type="RefSeq" id="WP_062609851.1">
    <property type="nucleotide sequence ID" value="NZ_FCOX02000042.1"/>
</dbReference>
<keyword evidence="9" id="KW-1133">Transmembrane helix</keyword>
<evidence type="ECO:0000256" key="1">
    <source>
        <dbReference type="ARBA" id="ARBA00004236"/>
    </source>
</evidence>
<evidence type="ECO:0000256" key="9">
    <source>
        <dbReference type="SAM" id="Phobius"/>
    </source>
</evidence>
<dbReference type="CDD" id="cd06423">
    <property type="entry name" value="CESA_like"/>
    <property type="match status" value="1"/>
</dbReference>
<feature type="transmembrane region" description="Helical" evidence="9">
    <location>
        <begin position="338"/>
        <end position="359"/>
    </location>
</feature>
<evidence type="ECO:0000313" key="12">
    <source>
        <dbReference type="Proteomes" id="UP000071859"/>
    </source>
</evidence>
<dbReference type="Gene3D" id="3.90.550.10">
    <property type="entry name" value="Spore Coat Polysaccharide Biosynthesis Protein SpsA, Chain A"/>
    <property type="match status" value="1"/>
</dbReference>
<dbReference type="PANTHER" id="PTHR22913:SF12">
    <property type="entry name" value="MANNURONAN SYNTHASE"/>
    <property type="match status" value="1"/>
</dbReference>
<accession>A0A158E0S9</accession>
<dbReference type="PANTHER" id="PTHR22913">
    <property type="entry name" value="HYALURONAN SYNTHASE"/>
    <property type="match status" value="1"/>
</dbReference>
<reference evidence="11" key="1">
    <citation type="submission" date="2016-01" db="EMBL/GenBank/DDBJ databases">
        <authorList>
            <person name="Peeters C."/>
        </authorList>
    </citation>
    <scope>NUCLEOTIDE SEQUENCE</scope>
    <source>
        <strain evidence="11">LMG 29321</strain>
    </source>
</reference>
<dbReference type="Pfam" id="PF00535">
    <property type="entry name" value="Glycos_transf_2"/>
    <property type="match status" value="1"/>
</dbReference>